<feature type="binding site" evidence="10">
    <location>
        <position position="47"/>
    </location>
    <ligand>
        <name>[4Fe-4S] cluster</name>
        <dbReference type="ChEBI" id="CHEBI:49883"/>
        <label>2</label>
    </ligand>
</feature>
<dbReference type="GO" id="GO:0016151">
    <property type="term" value="F:nickel cation binding"/>
    <property type="evidence" value="ECO:0007669"/>
    <property type="project" value="InterPro"/>
</dbReference>
<keyword evidence="12" id="KW-1185">Reference proteome</keyword>
<evidence type="ECO:0000256" key="8">
    <source>
        <dbReference type="ARBA" id="ARBA00048733"/>
    </source>
</evidence>
<feature type="binding site" evidence="10">
    <location>
        <position position="478"/>
    </location>
    <ligand>
        <name>[Ni-4Fe-4S] cluster</name>
        <dbReference type="ChEBI" id="CHEBI:47739"/>
    </ligand>
</feature>
<dbReference type="EC" id="1.2.7.4" evidence="9"/>
<keyword evidence="4 9" id="KW-0479">Metal-binding</keyword>
<dbReference type="GO" id="GO:0050418">
    <property type="term" value="F:hydroxylamine reductase activity"/>
    <property type="evidence" value="ECO:0007669"/>
    <property type="project" value="TreeGrafter"/>
</dbReference>
<feature type="binding site" evidence="10">
    <location>
        <position position="46"/>
    </location>
    <ligand>
        <name>[4Fe-4S] cluster</name>
        <dbReference type="ChEBI" id="CHEBI:49883"/>
        <label>1</label>
        <note>ligand shared between dimeric partners</note>
    </ligand>
</feature>
<dbReference type="InterPro" id="IPR016099">
    <property type="entry name" value="Prismane-like_a/b-sand"/>
</dbReference>
<dbReference type="NCBIfam" id="TIGR01702">
    <property type="entry name" value="CO_DH_cata"/>
    <property type="match status" value="1"/>
</dbReference>
<evidence type="ECO:0000256" key="10">
    <source>
        <dbReference type="PIRSR" id="PIRSR005023-1"/>
    </source>
</evidence>
<comment type="caution">
    <text evidence="11">The sequence shown here is derived from an EMBL/GenBank/DDBJ whole genome shotgun (WGS) entry which is preliminary data.</text>
</comment>
<protein>
    <recommendedName>
        <fullName evidence="9">Carbon monoxide dehydrogenase</fullName>
        <ecNumber evidence="9">1.2.7.4</ecNumber>
    </recommendedName>
</protein>
<evidence type="ECO:0000256" key="6">
    <source>
        <dbReference type="ARBA" id="ARBA00023004"/>
    </source>
</evidence>
<evidence type="ECO:0000256" key="2">
    <source>
        <dbReference type="ARBA" id="ARBA00022485"/>
    </source>
</evidence>
<name>A0A0L6W2E1_9FIRM</name>
<dbReference type="PANTHER" id="PTHR30109:SF4">
    <property type="entry name" value="CARBON MONOXIDE DEHYDROGENASE"/>
    <property type="match status" value="1"/>
</dbReference>
<feature type="binding site" evidence="10">
    <location>
        <position position="262"/>
    </location>
    <ligand>
        <name>[Ni-4Fe-4S] cluster</name>
        <dbReference type="ChEBI" id="CHEBI:47739"/>
    </ligand>
</feature>
<evidence type="ECO:0000256" key="4">
    <source>
        <dbReference type="ARBA" id="ARBA00022723"/>
    </source>
</evidence>
<dbReference type="InterPro" id="IPR016101">
    <property type="entry name" value="CO_DH_a-bundle"/>
</dbReference>
<reference evidence="12" key="1">
    <citation type="submission" date="2015-07" db="EMBL/GenBank/DDBJ databases">
        <title>Complete Genome of Thermincola ferriacetica strain Z-0001T.</title>
        <authorList>
            <person name="Lusk B."/>
            <person name="Badalamenti J.P."/>
            <person name="Parameswaran P."/>
            <person name="Bond D.R."/>
            <person name="Torres C.I."/>
        </authorList>
    </citation>
    <scope>NUCLEOTIDE SEQUENCE [LARGE SCALE GENOMIC DNA]</scope>
    <source>
        <strain evidence="12">Z-0001</strain>
    </source>
</reference>
<dbReference type="GO" id="GO:0042542">
    <property type="term" value="P:response to hydrogen peroxide"/>
    <property type="evidence" value="ECO:0007669"/>
    <property type="project" value="TreeGrafter"/>
</dbReference>
<dbReference type="Gene3D" id="1.20.1270.30">
    <property type="match status" value="1"/>
</dbReference>
<evidence type="ECO:0000256" key="1">
    <source>
        <dbReference type="ARBA" id="ARBA00001966"/>
    </source>
</evidence>
<dbReference type="GO" id="GO:0043885">
    <property type="term" value="F:anaerobic carbon-monoxide dehydrogenase activity"/>
    <property type="evidence" value="ECO:0007669"/>
    <property type="project" value="UniProtKB-UniRule"/>
</dbReference>
<feature type="binding site" evidence="10">
    <location>
        <position position="448"/>
    </location>
    <ligand>
        <name>[Ni-4Fe-4S] cluster</name>
        <dbReference type="ChEBI" id="CHEBI:47739"/>
    </ligand>
</feature>
<dbReference type="EMBL" id="LGTE01000009">
    <property type="protein sequence ID" value="KNZ69747.1"/>
    <property type="molecule type" value="Genomic_DNA"/>
</dbReference>
<dbReference type="RefSeq" id="WP_052217746.1">
    <property type="nucleotide sequence ID" value="NZ_LGTE01000009.1"/>
</dbReference>
<feature type="binding site" evidence="10">
    <location>
        <position position="55"/>
    </location>
    <ligand>
        <name>[4Fe-4S] cluster</name>
        <dbReference type="ChEBI" id="CHEBI:49883"/>
        <label>2</label>
    </ligand>
</feature>
<sequence>MNKDYKFVDQAIEELLPKVKEAGLDTVWDRFKSMQPQCGFGELGICCRICWKGPCRIDPFGNGSQRGICGADAHTIVARNLIRGIAAGAAAHSDHGRHIALTLLEVAEGHAPAYCIKDEKKLMSVAARLGLSTEGKNVRQVAKEVALATLEDFSRQNSSIPCSWARQTMTAERAEKLTALGVMPHNIDAVVAGIMNRTHVGCDADPVNLLLGGLKGALADYTGMYLSTELSDVIFGTPEPVITTANLGVLKEDAVNIAVHGHNPLLSEIICDVAGSMDEEARQAGAKEGINIVGVCCTGNEVMARRGIPLATNYLSQEMAVLTGAVDAMVVDVQCIMPSLGVLQECYHTQLITTMATNKIPGAVHVEFTEKTALEDARRVVELAIEAYKRRDKNKINIPQYKETAIVGFSAEAVFAALSKLNKEDPLKPLLDNIVNGNIQGVALFAGCSTTRVAQDHNFVTIARELARHNVLLLATGCGAGAFAKLGLMTQEATEAYAGDSLKAVLTAVGEAAGLNGPLPLVLHMGSCVDNTRAVTVATALANKLGVDLDKLPVVASAPEAMSEKAVAIGTWAVTLGIPTHLGIIPQVTGSSLVTEVLTDKLKDLVGGYFIVETDPLRAAGKLYEVIRERRKALGI</sequence>
<proteinExistence type="predicted"/>
<dbReference type="CDD" id="cd01915">
    <property type="entry name" value="CODH"/>
    <property type="match status" value="1"/>
</dbReference>
<dbReference type="InterPro" id="IPR011254">
    <property type="entry name" value="Prismane-like_sf"/>
</dbReference>
<evidence type="ECO:0000313" key="11">
    <source>
        <dbReference type="EMBL" id="KNZ69747.1"/>
    </source>
</evidence>
<evidence type="ECO:0000256" key="7">
    <source>
        <dbReference type="ARBA" id="ARBA00023014"/>
    </source>
</evidence>
<keyword evidence="2 9" id="KW-0004">4Fe-4S</keyword>
<dbReference type="PANTHER" id="PTHR30109">
    <property type="entry name" value="HYDROXYLAMINE REDUCTASE"/>
    <property type="match status" value="1"/>
</dbReference>
<evidence type="ECO:0000256" key="5">
    <source>
        <dbReference type="ARBA" id="ARBA00023002"/>
    </source>
</evidence>
<feature type="binding site" evidence="10">
    <location>
        <position position="335"/>
    </location>
    <ligand>
        <name>[Ni-4Fe-4S] cluster</name>
        <dbReference type="ChEBI" id="CHEBI:47739"/>
    </ligand>
</feature>
<dbReference type="InterPro" id="IPR004137">
    <property type="entry name" value="HCP/CODH"/>
</dbReference>
<organism evidence="11 12">
    <name type="scientific">Thermincola ferriacetica</name>
    <dbReference type="NCBI Taxonomy" id="281456"/>
    <lineage>
        <taxon>Bacteria</taxon>
        <taxon>Bacillati</taxon>
        <taxon>Bacillota</taxon>
        <taxon>Clostridia</taxon>
        <taxon>Eubacteriales</taxon>
        <taxon>Thermincolaceae</taxon>
        <taxon>Thermincola</taxon>
    </lineage>
</organism>
<keyword evidence="6 9" id="KW-0408">Iron</keyword>
<evidence type="ECO:0000313" key="12">
    <source>
        <dbReference type="Proteomes" id="UP000037175"/>
    </source>
</evidence>
<dbReference type="GO" id="GO:0006091">
    <property type="term" value="P:generation of precursor metabolites and energy"/>
    <property type="evidence" value="ECO:0007669"/>
    <property type="project" value="InterPro"/>
</dbReference>
<keyword evidence="5 9" id="KW-0560">Oxidoreductase</keyword>
<dbReference type="GO" id="GO:0004601">
    <property type="term" value="F:peroxidase activity"/>
    <property type="evidence" value="ECO:0007669"/>
    <property type="project" value="TreeGrafter"/>
</dbReference>
<dbReference type="GO" id="GO:0051539">
    <property type="term" value="F:4 iron, 4 sulfur cluster binding"/>
    <property type="evidence" value="ECO:0007669"/>
    <property type="project" value="UniProtKB-UniRule"/>
</dbReference>
<evidence type="ECO:0000256" key="9">
    <source>
        <dbReference type="PIRNR" id="PIRNR005023"/>
    </source>
</evidence>
<dbReference type="Proteomes" id="UP000037175">
    <property type="component" value="Unassembled WGS sequence"/>
</dbReference>
<evidence type="ECO:0000256" key="3">
    <source>
        <dbReference type="ARBA" id="ARBA00022596"/>
    </source>
</evidence>
<keyword evidence="3 10" id="KW-0533">Nickel</keyword>
<dbReference type="PATRIC" id="fig|281456.6.peg.1671"/>
<comment type="cofactor">
    <cofactor evidence="1">
        <name>[4Fe-4S] cluster</name>
        <dbReference type="ChEBI" id="CHEBI:49883"/>
    </cofactor>
</comment>
<gene>
    <name evidence="11" type="ORF">Tfer_1562</name>
</gene>
<feature type="binding site" evidence="10">
    <location>
        <position position="38"/>
    </location>
    <ligand>
        <name>[4Fe-4S] cluster</name>
        <dbReference type="ChEBI" id="CHEBI:49883"/>
        <label>1</label>
        <note>ligand shared between dimeric partners</note>
    </ligand>
</feature>
<keyword evidence="7 9" id="KW-0411">Iron-sulfur</keyword>
<dbReference type="PIRSF" id="PIRSF005023">
    <property type="entry name" value="CODH"/>
    <property type="match status" value="1"/>
</dbReference>
<dbReference type="Gene3D" id="3.40.50.2030">
    <property type="match status" value="2"/>
</dbReference>
<accession>A0A0L6W2E1</accession>
<comment type="catalytic activity">
    <reaction evidence="8 9">
        <text>CO + 2 oxidized [2Fe-2S]-[ferredoxin] + H2O = 2 reduced [2Fe-2S]-[ferredoxin] + CO2 + 2 H(+)</text>
        <dbReference type="Rhea" id="RHEA:21040"/>
        <dbReference type="Rhea" id="RHEA-COMP:10000"/>
        <dbReference type="Rhea" id="RHEA-COMP:10001"/>
        <dbReference type="ChEBI" id="CHEBI:15377"/>
        <dbReference type="ChEBI" id="CHEBI:15378"/>
        <dbReference type="ChEBI" id="CHEBI:16526"/>
        <dbReference type="ChEBI" id="CHEBI:17245"/>
        <dbReference type="ChEBI" id="CHEBI:33737"/>
        <dbReference type="ChEBI" id="CHEBI:33738"/>
        <dbReference type="EC" id="1.2.7.4"/>
    </reaction>
</comment>
<dbReference type="AlphaFoldDB" id="A0A0L6W2E1"/>
<feature type="binding site" evidence="10">
    <location>
        <position position="528"/>
    </location>
    <ligand>
        <name>[Ni-4Fe-4S] cluster</name>
        <dbReference type="ChEBI" id="CHEBI:47739"/>
    </ligand>
</feature>
<feature type="binding site" evidence="10">
    <location>
        <position position="50"/>
    </location>
    <ligand>
        <name>[4Fe-4S] cluster</name>
        <dbReference type="ChEBI" id="CHEBI:49883"/>
        <label>2</label>
    </ligand>
</feature>
<dbReference type="SUPFAM" id="SSF56821">
    <property type="entry name" value="Prismane protein-like"/>
    <property type="match status" value="1"/>
</dbReference>
<dbReference type="Pfam" id="PF03063">
    <property type="entry name" value="Prismane"/>
    <property type="match status" value="1"/>
</dbReference>
<feature type="binding site" evidence="10">
    <location>
        <position position="69"/>
    </location>
    <ligand>
        <name>[4Fe-4S] cluster</name>
        <dbReference type="ChEBI" id="CHEBI:49883"/>
        <label>2</label>
    </ligand>
</feature>
<feature type="binding site" evidence="10">
    <location>
        <position position="297"/>
    </location>
    <ligand>
        <name>[Ni-4Fe-4S] cluster</name>
        <dbReference type="ChEBI" id="CHEBI:47739"/>
    </ligand>
</feature>
<dbReference type="InterPro" id="IPR010047">
    <property type="entry name" value="CODH"/>
</dbReference>